<name>A0A5B7E959_PORTR</name>
<organism evidence="2 3">
    <name type="scientific">Portunus trituberculatus</name>
    <name type="common">Swimming crab</name>
    <name type="synonym">Neptunus trituberculatus</name>
    <dbReference type="NCBI Taxonomy" id="210409"/>
    <lineage>
        <taxon>Eukaryota</taxon>
        <taxon>Metazoa</taxon>
        <taxon>Ecdysozoa</taxon>
        <taxon>Arthropoda</taxon>
        <taxon>Crustacea</taxon>
        <taxon>Multicrustacea</taxon>
        <taxon>Malacostraca</taxon>
        <taxon>Eumalacostraca</taxon>
        <taxon>Eucarida</taxon>
        <taxon>Decapoda</taxon>
        <taxon>Pleocyemata</taxon>
        <taxon>Brachyura</taxon>
        <taxon>Eubrachyura</taxon>
        <taxon>Portunoidea</taxon>
        <taxon>Portunidae</taxon>
        <taxon>Portuninae</taxon>
        <taxon>Portunus</taxon>
    </lineage>
</organism>
<sequence length="191" mass="20719">MVRGGAAGTAWSQRYRWTQLHRPRGTRCCFTCPPTNQCFLECLTRTVTPSLFDLLTPLALPPLRDSGARCIFWDYITIDDGETEGGLVSRMMGGQGMAGAGALLQTSPNTAAGSRGASDGTGQCGALNQPYAGEMCSYGPMYGAYGYGGMKARTSPYPRTSPVYPPPYPTPPQLNTQLYRQPHAYHDYSSR</sequence>
<keyword evidence="3" id="KW-1185">Reference proteome</keyword>
<gene>
    <name evidence="2" type="ORF">E2C01_023508</name>
</gene>
<dbReference type="OrthoDB" id="7442607at2759"/>
<feature type="region of interest" description="Disordered" evidence="1">
    <location>
        <begin position="156"/>
        <end position="191"/>
    </location>
</feature>
<dbReference type="AlphaFoldDB" id="A0A5B7E959"/>
<evidence type="ECO:0000313" key="3">
    <source>
        <dbReference type="Proteomes" id="UP000324222"/>
    </source>
</evidence>
<evidence type="ECO:0000313" key="2">
    <source>
        <dbReference type="EMBL" id="MPC30248.1"/>
    </source>
</evidence>
<dbReference type="Proteomes" id="UP000324222">
    <property type="component" value="Unassembled WGS sequence"/>
</dbReference>
<proteinExistence type="predicted"/>
<feature type="compositionally biased region" description="Pro residues" evidence="1">
    <location>
        <begin position="163"/>
        <end position="172"/>
    </location>
</feature>
<dbReference type="EMBL" id="VSRR010002218">
    <property type="protein sequence ID" value="MPC30248.1"/>
    <property type="molecule type" value="Genomic_DNA"/>
</dbReference>
<accession>A0A5B7E959</accession>
<comment type="caution">
    <text evidence="2">The sequence shown here is derived from an EMBL/GenBank/DDBJ whole genome shotgun (WGS) entry which is preliminary data.</text>
</comment>
<protein>
    <submittedName>
        <fullName evidence="2">Uncharacterized protein</fullName>
    </submittedName>
</protein>
<evidence type="ECO:0000256" key="1">
    <source>
        <dbReference type="SAM" id="MobiDB-lite"/>
    </source>
</evidence>
<reference evidence="2 3" key="1">
    <citation type="submission" date="2019-05" db="EMBL/GenBank/DDBJ databases">
        <title>Another draft genome of Portunus trituberculatus and its Hox gene families provides insights of decapod evolution.</title>
        <authorList>
            <person name="Jeong J.-H."/>
            <person name="Song I."/>
            <person name="Kim S."/>
            <person name="Choi T."/>
            <person name="Kim D."/>
            <person name="Ryu S."/>
            <person name="Kim W."/>
        </authorList>
    </citation>
    <scope>NUCLEOTIDE SEQUENCE [LARGE SCALE GENOMIC DNA]</scope>
    <source>
        <tissue evidence="2">Muscle</tissue>
    </source>
</reference>